<name>A0ABX7B9Q9_9PROT</name>
<dbReference type="EC" id="3.5.1.4" evidence="2"/>
<feature type="domain" description="Amidase" evidence="1">
    <location>
        <begin position="21"/>
        <end position="183"/>
    </location>
</feature>
<organism evidence="2 3">
    <name type="scientific">Skermanella cutis</name>
    <dbReference type="NCBI Taxonomy" id="2775420"/>
    <lineage>
        <taxon>Bacteria</taxon>
        <taxon>Pseudomonadati</taxon>
        <taxon>Pseudomonadota</taxon>
        <taxon>Alphaproteobacteria</taxon>
        <taxon>Rhodospirillales</taxon>
        <taxon>Azospirillaceae</taxon>
        <taxon>Skermanella</taxon>
    </lineage>
</organism>
<proteinExistence type="predicted"/>
<accession>A0ABX7B9Q9</accession>
<dbReference type="SUPFAM" id="SSF75304">
    <property type="entry name" value="Amidase signature (AS) enzymes"/>
    <property type="match status" value="1"/>
</dbReference>
<evidence type="ECO:0000259" key="1">
    <source>
        <dbReference type="Pfam" id="PF01425"/>
    </source>
</evidence>
<dbReference type="PROSITE" id="PS00571">
    <property type="entry name" value="AMIDASES"/>
    <property type="match status" value="1"/>
</dbReference>
<protein>
    <submittedName>
        <fullName evidence="2">Amidase</fullName>
        <ecNumber evidence="2">3.5.1.4</ecNumber>
    </submittedName>
</protein>
<dbReference type="RefSeq" id="WP_201078284.1">
    <property type="nucleotide sequence ID" value="NZ_CP067420.1"/>
</dbReference>
<dbReference type="GO" id="GO:0004040">
    <property type="term" value="F:amidase activity"/>
    <property type="evidence" value="ECO:0007669"/>
    <property type="project" value="UniProtKB-EC"/>
</dbReference>
<sequence>MGPADWGRPAWEKLGAFCRHVDLDIAGTAEGPLAGLTFAAKDLYDVAGHATCAGNPTWLASHPVPARTAPAVQAVLDAGARLVGKTVTDELAFSINGENAHYGTPLNPRAPQRIPGGSSSGSASAVAGGAVPLALGTDTGGSVRVPASFCGIYGFRPTHGRIALDGVTPLAPSFDTVGWFAPDAGLLQRLGQVLLDLADEGGRWRNILLVEDAFALTDGPVRQALGPAIDAVTAALGSPRDVTLSRKGLTDGWLDAFRTLQMREVWSTHGAWITGHRPQFGPGVAERFKAASTVTDAAAAKAENFRRRVTEQMDSLLGAGDLLLMPTSPTVAPLKGTPQAELDQFRARVLSMTCIAGLARLPQVSIPAAEVDGCPVGLSLVARRGEDAMLLAAAKRAAAAL</sequence>
<dbReference type="InterPro" id="IPR020556">
    <property type="entry name" value="Amidase_CS"/>
</dbReference>
<keyword evidence="3" id="KW-1185">Reference proteome</keyword>
<gene>
    <name evidence="2" type="ORF">IGS68_06545</name>
</gene>
<reference evidence="2" key="1">
    <citation type="submission" date="2021-02" db="EMBL/GenBank/DDBJ databases">
        <title>Skermanella TT6 skin isolate.</title>
        <authorList>
            <person name="Lee K."/>
            <person name="Ganzorig M."/>
        </authorList>
    </citation>
    <scope>NUCLEOTIDE SEQUENCE</scope>
    <source>
        <strain evidence="2">TT6</strain>
    </source>
</reference>
<dbReference type="PANTHER" id="PTHR46310">
    <property type="entry name" value="AMIDASE 1"/>
    <property type="match status" value="1"/>
</dbReference>
<dbReference type="InterPro" id="IPR023631">
    <property type="entry name" value="Amidase_dom"/>
</dbReference>
<dbReference type="InterPro" id="IPR036928">
    <property type="entry name" value="AS_sf"/>
</dbReference>
<dbReference type="Proteomes" id="UP000595197">
    <property type="component" value="Chromosome"/>
</dbReference>
<dbReference type="NCBIfam" id="NF006169">
    <property type="entry name" value="PRK08310.1"/>
    <property type="match status" value="1"/>
</dbReference>
<keyword evidence="2" id="KW-0378">Hydrolase</keyword>
<dbReference type="Gene3D" id="3.90.1300.10">
    <property type="entry name" value="Amidase signature (AS) domain"/>
    <property type="match status" value="1"/>
</dbReference>
<dbReference type="PANTHER" id="PTHR46310:SF7">
    <property type="entry name" value="AMIDASE 1"/>
    <property type="match status" value="1"/>
</dbReference>
<dbReference type="Pfam" id="PF01425">
    <property type="entry name" value="Amidase"/>
    <property type="match status" value="2"/>
</dbReference>
<evidence type="ECO:0000313" key="2">
    <source>
        <dbReference type="EMBL" id="QQP90878.1"/>
    </source>
</evidence>
<feature type="domain" description="Amidase" evidence="1">
    <location>
        <begin position="283"/>
        <end position="391"/>
    </location>
</feature>
<dbReference type="EMBL" id="CP067420">
    <property type="protein sequence ID" value="QQP90878.1"/>
    <property type="molecule type" value="Genomic_DNA"/>
</dbReference>
<evidence type="ECO:0000313" key="3">
    <source>
        <dbReference type="Proteomes" id="UP000595197"/>
    </source>
</evidence>